<dbReference type="EMBL" id="CH473956">
    <property type="protein sequence ID" value="EDM17916.1"/>
    <property type="molecule type" value="Genomic_DNA"/>
</dbReference>
<feature type="region of interest" description="Disordered" evidence="1">
    <location>
        <begin position="13"/>
        <end position="44"/>
    </location>
</feature>
<accession>A6I7W4</accession>
<dbReference type="AlphaFoldDB" id="A6I7W4"/>
<evidence type="ECO:0000256" key="1">
    <source>
        <dbReference type="SAM" id="MobiDB-lite"/>
    </source>
</evidence>
<organism evidence="2 3">
    <name type="scientific">Rattus norvegicus</name>
    <name type="common">Rat</name>
    <dbReference type="NCBI Taxonomy" id="10116"/>
    <lineage>
        <taxon>Eukaryota</taxon>
        <taxon>Metazoa</taxon>
        <taxon>Chordata</taxon>
        <taxon>Craniata</taxon>
        <taxon>Vertebrata</taxon>
        <taxon>Euteleostomi</taxon>
        <taxon>Mammalia</taxon>
        <taxon>Eutheria</taxon>
        <taxon>Euarchontoglires</taxon>
        <taxon>Glires</taxon>
        <taxon>Rodentia</taxon>
        <taxon>Myomorpha</taxon>
        <taxon>Muroidea</taxon>
        <taxon>Muridae</taxon>
        <taxon>Murinae</taxon>
        <taxon>Rattus</taxon>
    </lineage>
</organism>
<evidence type="ECO:0000313" key="3">
    <source>
        <dbReference type="Proteomes" id="UP000234681"/>
    </source>
</evidence>
<dbReference type="Proteomes" id="UP000234681">
    <property type="component" value="Chromosome 1"/>
</dbReference>
<sequence>MFCSSREPEFNFQPVTAVPGRSNTSGLLKDVHTHSHTHTRHTHT</sequence>
<gene>
    <name evidence="2" type="ORF">rCG_40017</name>
</gene>
<name>A6I7W4_RAT</name>
<evidence type="ECO:0000313" key="2">
    <source>
        <dbReference type="EMBL" id="EDM17916.1"/>
    </source>
</evidence>
<feature type="compositionally biased region" description="Basic residues" evidence="1">
    <location>
        <begin position="34"/>
        <end position="44"/>
    </location>
</feature>
<proteinExistence type="predicted"/>
<reference evidence="2 3" key="1">
    <citation type="submission" date="2005-09" db="EMBL/GenBank/DDBJ databases">
        <authorList>
            <person name="Mural R.J."/>
            <person name="Li P.W."/>
            <person name="Adams M.D."/>
            <person name="Amanatides P.G."/>
            <person name="Baden-Tillson H."/>
            <person name="Barnstead M."/>
            <person name="Chin S.H."/>
            <person name="Dew I."/>
            <person name="Evans C.A."/>
            <person name="Ferriera S."/>
            <person name="Flanigan M."/>
            <person name="Fosler C."/>
            <person name="Glodek A."/>
            <person name="Gu Z."/>
            <person name="Holt R.A."/>
            <person name="Jennings D."/>
            <person name="Kraft C.L."/>
            <person name="Lu F."/>
            <person name="Nguyen T."/>
            <person name="Nusskern D.R."/>
            <person name="Pfannkoch C.M."/>
            <person name="Sitter C."/>
            <person name="Sutton G.G."/>
            <person name="Venter J.C."/>
            <person name="Wang Z."/>
            <person name="Woodage T."/>
            <person name="Zheng X.H."/>
            <person name="Zhong F."/>
        </authorList>
    </citation>
    <scope>NUCLEOTIDE SEQUENCE [LARGE SCALE GENOMIC DNA]</scope>
    <source>
        <strain>BN</strain>
        <strain evidence="3">Sprague-Dawley</strain>
    </source>
</reference>
<protein>
    <submittedName>
        <fullName evidence="2">RCG40017</fullName>
    </submittedName>
</protein>